<feature type="domain" description="HTH marR-type" evidence="4">
    <location>
        <begin position="9"/>
        <end position="140"/>
    </location>
</feature>
<dbReference type="Gene3D" id="1.10.10.10">
    <property type="entry name" value="Winged helix-like DNA-binding domain superfamily/Winged helix DNA-binding domain"/>
    <property type="match status" value="1"/>
</dbReference>
<reference evidence="5" key="1">
    <citation type="journal article" date="2020" name="mSystems">
        <title>Genome- and Community-Level Interaction Insights into Carbon Utilization and Element Cycling Functions of Hydrothermarchaeota in Hydrothermal Sediment.</title>
        <authorList>
            <person name="Zhou Z."/>
            <person name="Liu Y."/>
            <person name="Xu W."/>
            <person name="Pan J."/>
            <person name="Luo Z.H."/>
            <person name="Li M."/>
        </authorList>
    </citation>
    <scope>NUCLEOTIDE SEQUENCE [LARGE SCALE GENOMIC DNA]</scope>
    <source>
        <strain evidence="5">SpSt-1220</strain>
    </source>
</reference>
<dbReference type="InterPro" id="IPR023187">
    <property type="entry name" value="Tscrpt_reg_MarR-type_CS"/>
</dbReference>
<organism evidence="5">
    <name type="scientific">Geoalkalibacter subterraneus</name>
    <dbReference type="NCBI Taxonomy" id="483547"/>
    <lineage>
        <taxon>Bacteria</taxon>
        <taxon>Pseudomonadati</taxon>
        <taxon>Thermodesulfobacteriota</taxon>
        <taxon>Desulfuromonadia</taxon>
        <taxon>Desulfuromonadales</taxon>
        <taxon>Geoalkalibacteraceae</taxon>
        <taxon>Geoalkalibacter</taxon>
    </lineage>
</organism>
<accession>A0A831LNK9</accession>
<keyword evidence="3" id="KW-0804">Transcription</keyword>
<dbReference type="SMART" id="SM00347">
    <property type="entry name" value="HTH_MARR"/>
    <property type="match status" value="1"/>
</dbReference>
<dbReference type="GO" id="GO:0003677">
    <property type="term" value="F:DNA binding"/>
    <property type="evidence" value="ECO:0007669"/>
    <property type="project" value="UniProtKB-KW"/>
</dbReference>
<keyword evidence="2" id="KW-0238">DNA-binding</keyword>
<dbReference type="Proteomes" id="UP000886162">
    <property type="component" value="Unassembled WGS sequence"/>
</dbReference>
<dbReference type="GO" id="GO:0003700">
    <property type="term" value="F:DNA-binding transcription factor activity"/>
    <property type="evidence" value="ECO:0007669"/>
    <property type="project" value="InterPro"/>
</dbReference>
<evidence type="ECO:0000256" key="1">
    <source>
        <dbReference type="ARBA" id="ARBA00023015"/>
    </source>
</evidence>
<dbReference type="PROSITE" id="PS50995">
    <property type="entry name" value="HTH_MARR_2"/>
    <property type="match status" value="1"/>
</dbReference>
<dbReference type="InterPro" id="IPR036390">
    <property type="entry name" value="WH_DNA-bd_sf"/>
</dbReference>
<protein>
    <submittedName>
        <fullName evidence="5">MarR family transcriptional regulator</fullName>
    </submittedName>
</protein>
<proteinExistence type="predicted"/>
<dbReference type="PANTHER" id="PTHR42756">
    <property type="entry name" value="TRANSCRIPTIONAL REGULATOR, MARR"/>
    <property type="match status" value="1"/>
</dbReference>
<dbReference type="AlphaFoldDB" id="A0A831LNK9"/>
<dbReference type="EMBL" id="DSDO01000331">
    <property type="protein sequence ID" value="HDR46996.1"/>
    <property type="molecule type" value="Genomic_DNA"/>
</dbReference>
<evidence type="ECO:0000256" key="3">
    <source>
        <dbReference type="ARBA" id="ARBA00023163"/>
    </source>
</evidence>
<dbReference type="SUPFAM" id="SSF46785">
    <property type="entry name" value="Winged helix' DNA-binding domain"/>
    <property type="match status" value="1"/>
</dbReference>
<sequence length="140" mass="15996">MSIPPAANSICYIFLLSKAYQRGHGLVQKRLQPYGVTNVQYVVLETLWKDEGLTAGELGQFLTIDKATLSGILDRMADADLLIKRHDPQDKRMLRLYPSEKANNLKDVLIEERRQANEELLAGFTQEERILLRRLLLSIT</sequence>
<keyword evidence="1" id="KW-0805">Transcription regulation</keyword>
<name>A0A831LNK9_9BACT</name>
<gene>
    <name evidence="5" type="ORF">ENN94_04770</name>
</gene>
<dbReference type="Pfam" id="PF01047">
    <property type="entry name" value="MarR"/>
    <property type="match status" value="1"/>
</dbReference>
<dbReference type="PROSITE" id="PS01117">
    <property type="entry name" value="HTH_MARR_1"/>
    <property type="match status" value="1"/>
</dbReference>
<dbReference type="InterPro" id="IPR000835">
    <property type="entry name" value="HTH_MarR-typ"/>
</dbReference>
<comment type="caution">
    <text evidence="5">The sequence shown here is derived from an EMBL/GenBank/DDBJ whole genome shotgun (WGS) entry which is preliminary data.</text>
</comment>
<dbReference type="PRINTS" id="PR00598">
    <property type="entry name" value="HTHMARR"/>
</dbReference>
<evidence type="ECO:0000256" key="2">
    <source>
        <dbReference type="ARBA" id="ARBA00023125"/>
    </source>
</evidence>
<dbReference type="InterPro" id="IPR036388">
    <property type="entry name" value="WH-like_DNA-bd_sf"/>
</dbReference>
<evidence type="ECO:0000259" key="4">
    <source>
        <dbReference type="PROSITE" id="PS50995"/>
    </source>
</evidence>
<evidence type="ECO:0000313" key="5">
    <source>
        <dbReference type="EMBL" id="HDR46996.1"/>
    </source>
</evidence>
<dbReference type="PANTHER" id="PTHR42756:SF1">
    <property type="entry name" value="TRANSCRIPTIONAL REPRESSOR OF EMRAB OPERON"/>
    <property type="match status" value="1"/>
</dbReference>